<keyword evidence="4" id="KW-0808">Transferase</keyword>
<reference evidence="4 5" key="1">
    <citation type="journal article" date="2011" name="J. Bacteriol.">
        <title>Genome Sequence of the Probiotic Strain Bifidobacterium animalis subsp. lactis CNCM I-2494.</title>
        <authorList>
            <person name="Chervaux C."/>
            <person name="Grimaldi C."/>
            <person name="Bolotin A."/>
            <person name="Quinquis B."/>
            <person name="Legrain-Raspaud S."/>
            <person name="van Hylckama Vlieg J.E."/>
            <person name="Denariaz G."/>
            <person name="Smokvina T."/>
        </authorList>
    </citation>
    <scope>NUCLEOTIDE SEQUENCE [LARGE SCALE GENOMIC DNA]</scope>
    <source>
        <strain evidence="4 5">CNCM I-2494</strain>
    </source>
</reference>
<feature type="transmembrane region" description="Helical" evidence="2">
    <location>
        <begin position="178"/>
        <end position="201"/>
    </location>
</feature>
<dbReference type="GO" id="GO:0016740">
    <property type="term" value="F:transferase activity"/>
    <property type="evidence" value="ECO:0007669"/>
    <property type="project" value="UniProtKB-KW"/>
</dbReference>
<keyword evidence="2" id="KW-0472">Membrane</keyword>
<feature type="compositionally biased region" description="Basic residues" evidence="1">
    <location>
        <begin position="15"/>
        <end position="25"/>
    </location>
</feature>
<feature type="transmembrane region" description="Helical" evidence="2">
    <location>
        <begin position="134"/>
        <end position="154"/>
    </location>
</feature>
<feature type="transmembrane region" description="Helical" evidence="2">
    <location>
        <begin position="271"/>
        <end position="288"/>
    </location>
</feature>
<dbReference type="KEGG" id="bnm:BALAC2494_01234"/>
<keyword evidence="2" id="KW-0812">Transmembrane</keyword>
<evidence type="ECO:0000256" key="2">
    <source>
        <dbReference type="SAM" id="Phobius"/>
    </source>
</evidence>
<feature type="transmembrane region" description="Helical" evidence="2">
    <location>
        <begin position="309"/>
        <end position="332"/>
    </location>
</feature>
<feature type="domain" description="Sulfatase N-terminal" evidence="3">
    <location>
        <begin position="415"/>
        <end position="727"/>
    </location>
</feature>
<dbReference type="AlphaFoldDB" id="A0A806FSM8"/>
<dbReference type="Gene3D" id="3.40.720.10">
    <property type="entry name" value="Alkaline Phosphatase, subunit A"/>
    <property type="match status" value="1"/>
</dbReference>
<dbReference type="Pfam" id="PF00884">
    <property type="entry name" value="Sulfatase"/>
    <property type="match status" value="1"/>
</dbReference>
<gene>
    <name evidence="4" type="ORF">BALAC2494_01234</name>
</gene>
<organism evidence="4 5">
    <name type="scientific">Bifidobacterium animalis subsp. lactis CNCM I-2494</name>
    <dbReference type="NCBI Taxonomy" id="1042403"/>
    <lineage>
        <taxon>Bacteria</taxon>
        <taxon>Bacillati</taxon>
        <taxon>Actinomycetota</taxon>
        <taxon>Actinomycetes</taxon>
        <taxon>Bifidobacteriales</taxon>
        <taxon>Bifidobacteriaceae</taxon>
        <taxon>Bifidobacterium</taxon>
    </lineage>
</organism>
<proteinExistence type="predicted"/>
<keyword evidence="2" id="KW-1133">Transmembrane helix</keyword>
<dbReference type="EMBL" id="CP002915">
    <property type="protein sequence ID" value="AEK30978.1"/>
    <property type="molecule type" value="Genomic_DNA"/>
</dbReference>
<evidence type="ECO:0000259" key="3">
    <source>
        <dbReference type="Pfam" id="PF00884"/>
    </source>
</evidence>
<dbReference type="SUPFAM" id="SSF53649">
    <property type="entry name" value="Alkaline phosphatase-like"/>
    <property type="match status" value="1"/>
</dbReference>
<protein>
    <submittedName>
        <fullName evidence="4">Phosphoglycerol transferase</fullName>
    </submittedName>
</protein>
<dbReference type="CDD" id="cd16015">
    <property type="entry name" value="LTA_synthase"/>
    <property type="match status" value="1"/>
</dbReference>
<evidence type="ECO:0000313" key="5">
    <source>
        <dbReference type="Proteomes" id="UP000008394"/>
    </source>
</evidence>
<sequence>MSMKSVARHDGPRTRAQRIRCAKHRRARIRAAYRRHLTSMAAGNTYALHAASSGDPLAMPAVANHVTARNGDHDNVKPSAARKAAHPRAGVQNAAPQPTGEKNSRRVNPVTRQWRRFKETKFYEIWNKRPKFSYGAYTVVFIAMVILATMFLWWSTNTKLKYDPASELNFLQQVTGDAYHYLSSASCYLNMIALVLIYLLLVTLVNRFWVGTALFGAFVMVFAVATKIKITMRSEPIIPSDLGFLSGGGGGGAGDVASFVTDDSRPLVNTAIAWLVWFVVICVILQCVDKRRAFIYCSWRHPIAGPKNIFGLICRILAPIVSVLLLISYAGVLSNPQAPQRKTLSKIGYSPTLWNVQQDAETNGALTTFLSLTRVKAMEDEPEYSQAAMQQIKNRYAQAADEINAQRSQNLTDNTVVMILSESFSDPNRVPNVHFGADPMPNIRALGQTTTSGLMLSPGYGGGTANIEFQQMTGLNMANFSDTLLSPYQQLVATRPKFYSFNQMWNEHCGDEYSTSCSIGYHPFKQFFYLRGVNYKKFGFSHLYTLDSDPKIAHGEAYVGPNGTKTEVSDEEAYKNVVEEIRTNTEQNKPSQYIQLITMQNHAPYPDLYGSENEFHGVNETPDTVPERGIIATYAKNVQRTDEATANFLNELDGIDKPITVVFYGDHLPGIYNTANADKNNALTLHETNYFIWSNRASASHDVKLPESDAAYTSSNYFMTQAAEHMNARISPYLALLDELHAEVPAMSRSVNAGVWSAKGEPTLLDDNGEVIDTNTLSSKAKQLLADYKMVQYDMSVGKNYLMDMGFMDIPKQ</sequence>
<dbReference type="InterPro" id="IPR000917">
    <property type="entry name" value="Sulfatase_N"/>
</dbReference>
<feature type="region of interest" description="Disordered" evidence="1">
    <location>
        <begin position="68"/>
        <end position="107"/>
    </location>
</feature>
<dbReference type="InterPro" id="IPR017850">
    <property type="entry name" value="Alkaline_phosphatase_core_sf"/>
</dbReference>
<feature type="region of interest" description="Disordered" evidence="1">
    <location>
        <begin position="1"/>
        <end position="25"/>
    </location>
</feature>
<dbReference type="Proteomes" id="UP000008394">
    <property type="component" value="Chromosome"/>
</dbReference>
<evidence type="ECO:0000256" key="1">
    <source>
        <dbReference type="SAM" id="MobiDB-lite"/>
    </source>
</evidence>
<evidence type="ECO:0000313" key="4">
    <source>
        <dbReference type="EMBL" id="AEK30978.1"/>
    </source>
</evidence>
<feature type="transmembrane region" description="Helical" evidence="2">
    <location>
        <begin position="208"/>
        <end position="226"/>
    </location>
</feature>
<name>A0A806FSM8_BIFAN</name>
<accession>A0A806FSM8</accession>